<proteinExistence type="predicted"/>
<evidence type="ECO:0000313" key="3">
    <source>
        <dbReference type="Proteomes" id="UP000257127"/>
    </source>
</evidence>
<dbReference type="InterPro" id="IPR047111">
    <property type="entry name" value="YbaP-like"/>
</dbReference>
<protein>
    <submittedName>
        <fullName evidence="2">TraB/GumN family protein</fullName>
    </submittedName>
</protein>
<reference evidence="2 3" key="1">
    <citation type="submission" date="2018-08" db="EMBL/GenBank/DDBJ databases">
        <title>The draft genome squence of Brumimicrobium sp. N62.</title>
        <authorList>
            <person name="Du Z.-J."/>
            <person name="Luo H.-R."/>
        </authorList>
    </citation>
    <scope>NUCLEOTIDE SEQUENCE [LARGE SCALE GENOMIC DNA]</scope>
    <source>
        <strain evidence="2 3">N62</strain>
    </source>
</reference>
<gene>
    <name evidence="2" type="ORF">DXU93_00595</name>
</gene>
<dbReference type="RefSeq" id="WP_116879302.1">
    <property type="nucleotide sequence ID" value="NZ_QURB01000001.1"/>
</dbReference>
<keyword evidence="1" id="KW-0732">Signal</keyword>
<sequence length="1092" mass="127354">MHYRLILLFLTSCFIALAQHTKIDRSNYQLLWEITHEDMSEKAYLFGSYHSNDNDVFDFPDQLYTALNRADAIVLETDITAFMLDNSLIAPNISYRKSFLLDWIIPARGADKITYTAYGSDEGRPQFIDMYFKQVADNCYKSFYPLESIEYQIKIGLNNELDPNRPENIELISRSELKELYREGNAKDLHKYTRNSTLEYIDLYKDLIVDRNKVMADGIDSIILKHNTTFIAVGASHLLGPKGIVPLLREKGFTVQLPEITFSDKKSEAEQSLDECSEYIYQDERYDFKIKFSGKPAIKELDNADRLIQYKELGQGNTYSVTVYNYGIEVDIDEYITKYFSNPNINLVHFDTIAYPNQLKAYQGLITHEDGTTEWLRVFKRENILYTLAANGGHRFMNSNRYLNFFNGFEFTNKNTGISLTEEVKSKSETMLLKFPEGYYTEEKILEYDNVWEAKWFNPDNQEFLYAYESIMSDNSISYTNENFGSYILNRYHKDSVELIDQGHQKGAYLHKSYIAQSNGKKIYGKIRKAGNLMQFIEYTGNDLTRKDKFLSQIDTFQAFSPVKNEEPLLIGEHFETVLERDSFKLEVLELKNHEYRTTKNYTYTDSRTSIAYHILLKEFENWAFSEKAMRTLLKDQIKWPDSSSNHEIDTTFYLKGNSPFMEFSIYYPDAENRFKGKVMVNGKSIIIANITYPQIAEKTHKSIQFLDALQPIGEQQVTIHKKNIPLLKNETMINGGGALEDLLMEGHISDSTIDNIIDWPENFWSSFDQDGLLLSSLVNAKNWENNPHELIKLWRDKSTNENTYLTILTLYKLQELKRAKDYMEVIKESNVLNNENINLYKLLAVSQNNNTFLKDVWPVYAEILEDSLAWDISFIIPELMQDEFFEEYFTSPGFVTAVTKDAQPPWAAFRYFEIMHEFGIEKELFLDMLEQWGSNTNDHKLGTIAAWHTIYNERIKRKTKRLIKKDAAIAISYSKVMAVSENAVYDLLSFEQMIGYLAFDHYRDAYFDKDKTLRYIENKTIVGDKSTETFAVYEVIENGKTYYMAKELPKDKKLPSYGGFGNKTYFIYGSTTYQPEQIELKLINTINNRED</sequence>
<dbReference type="AlphaFoldDB" id="A0A3E1F0X3"/>
<dbReference type="CDD" id="cd14789">
    <property type="entry name" value="Tiki"/>
    <property type="match status" value="1"/>
</dbReference>
<dbReference type="PANTHER" id="PTHR40590">
    <property type="entry name" value="CYTOPLASMIC PROTEIN-RELATED"/>
    <property type="match status" value="1"/>
</dbReference>
<comment type="caution">
    <text evidence="2">The sequence shown here is derived from an EMBL/GenBank/DDBJ whole genome shotgun (WGS) entry which is preliminary data.</text>
</comment>
<name>A0A3E1F0X3_9FLAO</name>
<dbReference type="OrthoDB" id="9798714at2"/>
<dbReference type="Proteomes" id="UP000257127">
    <property type="component" value="Unassembled WGS sequence"/>
</dbReference>
<dbReference type="PANTHER" id="PTHR40590:SF1">
    <property type="entry name" value="CYTOPLASMIC PROTEIN"/>
    <property type="match status" value="1"/>
</dbReference>
<evidence type="ECO:0000256" key="1">
    <source>
        <dbReference type="SAM" id="SignalP"/>
    </source>
</evidence>
<evidence type="ECO:0000313" key="2">
    <source>
        <dbReference type="EMBL" id="RFC55466.1"/>
    </source>
</evidence>
<feature type="chain" id="PRO_5017828288" evidence="1">
    <location>
        <begin position="19"/>
        <end position="1092"/>
    </location>
</feature>
<dbReference type="Pfam" id="PF01963">
    <property type="entry name" value="TraB_PrgY_gumN"/>
    <property type="match status" value="2"/>
</dbReference>
<accession>A0A3E1F0X3</accession>
<feature type="signal peptide" evidence="1">
    <location>
        <begin position="1"/>
        <end position="18"/>
    </location>
</feature>
<organism evidence="2 3">
    <name type="scientific">Brumimicrobium aurantiacum</name>
    <dbReference type="NCBI Taxonomy" id="1737063"/>
    <lineage>
        <taxon>Bacteria</taxon>
        <taxon>Pseudomonadati</taxon>
        <taxon>Bacteroidota</taxon>
        <taxon>Flavobacteriia</taxon>
        <taxon>Flavobacteriales</taxon>
        <taxon>Crocinitomicaceae</taxon>
        <taxon>Brumimicrobium</taxon>
    </lineage>
</organism>
<keyword evidence="3" id="KW-1185">Reference proteome</keyword>
<dbReference type="EMBL" id="QURB01000001">
    <property type="protein sequence ID" value="RFC55466.1"/>
    <property type="molecule type" value="Genomic_DNA"/>
</dbReference>
<dbReference type="InterPro" id="IPR002816">
    <property type="entry name" value="TraB/PrgY/GumN_fam"/>
</dbReference>